<proteinExistence type="predicted"/>
<accession>A0AB39JEH7</accession>
<reference evidence="1" key="1">
    <citation type="submission" date="2024-06" db="EMBL/GenBank/DDBJ databases">
        <title>Study of the virome of Pytophthora cinnamomi.</title>
        <authorList>
            <person name="Botella L."/>
            <person name="Jung T."/>
        </authorList>
    </citation>
    <scope>NUCLEOTIDE SEQUENCE</scope>
    <source>
        <strain evidence="1">Variant 4_Sulawesian</strain>
    </source>
</reference>
<dbReference type="GO" id="GO:0003968">
    <property type="term" value="F:RNA-directed RNA polymerase activity"/>
    <property type="evidence" value="ECO:0007669"/>
    <property type="project" value="UniProtKB-KW"/>
</dbReference>
<protein>
    <submittedName>
        <fullName evidence="1">RNA-dependent RNA polymerase</fullName>
    </submittedName>
</protein>
<organism evidence="1">
    <name type="scientific">Phytophthora cinnamomi ormycovirus 6-4</name>
    <dbReference type="NCBI Taxonomy" id="3239325"/>
    <lineage>
        <taxon>Viruses</taxon>
        <taxon>Riboviria</taxon>
        <taxon>Orthornavirae</taxon>
        <taxon>Orpoviricetes</taxon>
        <taxon>Bormycovirales</taxon>
        <taxon>Alphaormycoviridae</taxon>
        <taxon>Phormycovirus</taxon>
        <taxon>Phormycovirus trephytophthorae</taxon>
    </lineage>
</organism>
<dbReference type="EMBL" id="PP891858">
    <property type="protein sequence ID" value="XDO01623.1"/>
    <property type="molecule type" value="Genomic_RNA"/>
</dbReference>
<keyword evidence="1" id="KW-0808">Transferase</keyword>
<name>A0AB39JEH7_9VIRU</name>
<keyword evidence="1" id="KW-0696">RNA-directed RNA polymerase</keyword>
<keyword evidence="1" id="KW-0548">Nucleotidyltransferase</keyword>
<evidence type="ECO:0000313" key="1">
    <source>
        <dbReference type="EMBL" id="XDO01623.1"/>
    </source>
</evidence>
<sequence length="934" mass="106782">MASSLPRGHENMLPAVTRLGGIPSRQFTLPTSYNSASSGLGLPNPEFGEIKSTSKLDLQKGKLRWGGTWVNHDIRETKHFLGLGPPTYSFTAIMNSPGSEALKAELCRFLLCLKLWETTPGRKIISPGEVWVKALLNPNFAEELDDLFQITWREKEIDSYNFVFPARFLPRFKEYTDDIKWSLLPTYADKEALSEFSQTLEEILENIPAVAEDVLVDDRSILEDRSTTTSYIPSLDKTLPHWEASFIDQGFQTKVLEGKRCIVNVYPGGTRDTIIASKSANNSVRWLERTLKKILTYIPESAISSYTSVFHKRIEDVINKRGHHVLRDIKKCGLTYNSRELFPIVKEQLMKKFPDCRWNRIDMFQDMRVYDDGKEYRPVRGYCLGMANALVTLCNIVVMYICVNRMKLSSRVPEFECSGIIGNDDADVVFFQKKKKYNTYAAAQEYLSTEHDVQGGLGNLTNLKKSVIMPFGLFYEQYSKPGWRTKESLVCNALACAYLAPDIRTAKNYIFSQSDRFDSKWAIGQLVELALFWGPEFYSVEDELKSHYEVGGWLDLRQMGLKTTLLDIDRLLQRFSLQRVSVVTKLCKRYTNPPSPQKKKDGQVYNSLYTGPAIKADADIQLWTILDVDLIEYYRKLTTFQRNYERRIATFKLQTAFKPHEDLISLQKEFLGNNAWYAIPDSIAEVISWWEEPLALDVKSEFCPLDVEDQRPENKLVRLQNNEEYEPVAKFRLRPDPLIPPDALKARVHAPIGIIYQSAAFSNSGALPIYEYFSRTSRVPKFPDWVPGSFVQGARARAEMQVEVRSRHRKDLTPTDTYEHLLESDHGAWEVTEYESDHNEEGGFFDIDQFLMPGEGELEITAGPPVVPASSQPQSSMNLTLEDLEVLDSFDVNDTEVFGNYLTSIRMRAYENPEPAVADLDEDMDLGFGDDADY</sequence>